<feature type="compositionally biased region" description="Basic and acidic residues" evidence="8">
    <location>
        <begin position="316"/>
        <end position="328"/>
    </location>
</feature>
<dbReference type="InterPro" id="IPR027470">
    <property type="entry name" value="Cation_efflux_CTD"/>
</dbReference>
<dbReference type="EMBL" id="SMKO01000011">
    <property type="protein sequence ID" value="TDD10915.1"/>
    <property type="molecule type" value="Genomic_DNA"/>
</dbReference>
<dbReference type="NCBIfam" id="TIGR01297">
    <property type="entry name" value="CDF"/>
    <property type="match status" value="1"/>
</dbReference>
<evidence type="ECO:0000256" key="4">
    <source>
        <dbReference type="ARBA" id="ARBA00022692"/>
    </source>
</evidence>
<feature type="transmembrane region" description="Helical" evidence="9">
    <location>
        <begin position="38"/>
        <end position="63"/>
    </location>
</feature>
<feature type="domain" description="Cation efflux protein transmembrane" evidence="10">
    <location>
        <begin position="42"/>
        <end position="230"/>
    </location>
</feature>
<dbReference type="RefSeq" id="WP_132593326.1">
    <property type="nucleotide sequence ID" value="NZ_SMKO01000011.1"/>
</dbReference>
<dbReference type="AlphaFoldDB" id="A0A4R4W731"/>
<keyword evidence="5 9" id="KW-1133">Transmembrane helix</keyword>
<dbReference type="Proteomes" id="UP000295258">
    <property type="component" value="Unassembled WGS sequence"/>
</dbReference>
<keyword evidence="3" id="KW-0813">Transport</keyword>
<feature type="region of interest" description="Disordered" evidence="8">
    <location>
        <begin position="1"/>
        <end position="29"/>
    </location>
</feature>
<evidence type="ECO:0000313" key="13">
    <source>
        <dbReference type="Proteomes" id="UP000295258"/>
    </source>
</evidence>
<dbReference type="InterPro" id="IPR002524">
    <property type="entry name" value="Cation_efflux"/>
</dbReference>
<feature type="transmembrane region" description="Helical" evidence="9">
    <location>
        <begin position="69"/>
        <end position="86"/>
    </location>
</feature>
<dbReference type="GO" id="GO:0005385">
    <property type="term" value="F:zinc ion transmembrane transporter activity"/>
    <property type="evidence" value="ECO:0007669"/>
    <property type="project" value="TreeGrafter"/>
</dbReference>
<evidence type="ECO:0000256" key="3">
    <source>
        <dbReference type="ARBA" id="ARBA00022448"/>
    </source>
</evidence>
<evidence type="ECO:0000256" key="2">
    <source>
        <dbReference type="ARBA" id="ARBA00008873"/>
    </source>
</evidence>
<evidence type="ECO:0000256" key="6">
    <source>
        <dbReference type="ARBA" id="ARBA00023065"/>
    </source>
</evidence>
<proteinExistence type="inferred from homology"/>
<evidence type="ECO:0000256" key="1">
    <source>
        <dbReference type="ARBA" id="ARBA00004141"/>
    </source>
</evidence>
<evidence type="ECO:0000256" key="7">
    <source>
        <dbReference type="ARBA" id="ARBA00023136"/>
    </source>
</evidence>
<gene>
    <name evidence="12" type="ORF">E1292_07315</name>
</gene>
<dbReference type="GO" id="GO:0005886">
    <property type="term" value="C:plasma membrane"/>
    <property type="evidence" value="ECO:0007669"/>
    <property type="project" value="TreeGrafter"/>
</dbReference>
<dbReference type="InterPro" id="IPR036837">
    <property type="entry name" value="Cation_efflux_CTD_sf"/>
</dbReference>
<feature type="transmembrane region" description="Helical" evidence="9">
    <location>
        <begin position="106"/>
        <end position="125"/>
    </location>
</feature>
<evidence type="ECO:0000256" key="5">
    <source>
        <dbReference type="ARBA" id="ARBA00022989"/>
    </source>
</evidence>
<keyword evidence="7 9" id="KW-0472">Membrane</keyword>
<sequence length="336" mass="35359">MSGDHHGQGAGRGSDGGQGHGHGHGHGHALSANADRRYLAGALALIVGYMVVEVIAGVIANSIALISDAAHMLTDASAIALALLAMRIAARPARGAYTFGWKRAEILSAQVNGVTLLLLVAYFVYEGVRRLMEPPEVSGPVVVFTALAGIGVNALAVWLLSRADRRSLNVEGAFQHVLNDMYAFIATAVAGVVVWLTGFRQADTIAALAVAALMLKAGWGLLRDSGRVLLQAAPSGLDPDEIGGVLAADPDVEEVHDLHVWAVTSGYPTLSAHVIVAEGSDCHDVRTRLARLLHERFEIGHTTLQVDHGMPGLDPHCSDPHGPRHSDPLKSPYGDP</sequence>
<reference evidence="12 13" key="1">
    <citation type="submission" date="2019-03" db="EMBL/GenBank/DDBJ databases">
        <title>Draft genome sequences of novel Actinobacteria.</title>
        <authorList>
            <person name="Sahin N."/>
            <person name="Ay H."/>
            <person name="Saygin H."/>
        </authorList>
    </citation>
    <scope>NUCLEOTIDE SEQUENCE [LARGE SCALE GENOMIC DNA]</scope>
    <source>
        <strain evidence="12 13">KC310</strain>
    </source>
</reference>
<dbReference type="SUPFAM" id="SSF160240">
    <property type="entry name" value="Cation efflux protein cytoplasmic domain-like"/>
    <property type="match status" value="1"/>
</dbReference>
<evidence type="ECO:0000256" key="8">
    <source>
        <dbReference type="SAM" id="MobiDB-lite"/>
    </source>
</evidence>
<dbReference type="InterPro" id="IPR058533">
    <property type="entry name" value="Cation_efflux_TM"/>
</dbReference>
<dbReference type="Gene3D" id="1.20.1510.10">
    <property type="entry name" value="Cation efflux protein transmembrane domain"/>
    <property type="match status" value="1"/>
</dbReference>
<feature type="transmembrane region" description="Helical" evidence="9">
    <location>
        <begin position="137"/>
        <end position="160"/>
    </location>
</feature>
<dbReference type="PANTHER" id="PTHR11562:SF17">
    <property type="entry name" value="RE54080P-RELATED"/>
    <property type="match status" value="1"/>
</dbReference>
<dbReference type="InterPro" id="IPR027469">
    <property type="entry name" value="Cation_efflux_TMD_sf"/>
</dbReference>
<feature type="region of interest" description="Disordered" evidence="8">
    <location>
        <begin position="306"/>
        <end position="336"/>
    </location>
</feature>
<feature type="transmembrane region" description="Helical" evidence="9">
    <location>
        <begin position="181"/>
        <end position="199"/>
    </location>
</feature>
<comment type="similarity">
    <text evidence="2">Belongs to the cation diffusion facilitator (CDF) transporter (TC 2.A.4) family. SLC30A subfamily.</text>
</comment>
<protein>
    <submittedName>
        <fullName evidence="12">Cation transporter</fullName>
    </submittedName>
</protein>
<keyword evidence="6" id="KW-0406">Ion transport</keyword>
<keyword evidence="4 9" id="KW-0812">Transmembrane</keyword>
<organism evidence="12 13">
    <name type="scientific">Nonomuraea deserti</name>
    <dbReference type="NCBI Taxonomy" id="1848322"/>
    <lineage>
        <taxon>Bacteria</taxon>
        <taxon>Bacillati</taxon>
        <taxon>Actinomycetota</taxon>
        <taxon>Actinomycetes</taxon>
        <taxon>Streptosporangiales</taxon>
        <taxon>Streptosporangiaceae</taxon>
        <taxon>Nonomuraea</taxon>
    </lineage>
</organism>
<name>A0A4R4W731_9ACTN</name>
<comment type="subcellular location">
    <subcellularLocation>
        <location evidence="1">Membrane</location>
        <topology evidence="1">Multi-pass membrane protein</topology>
    </subcellularLocation>
</comment>
<evidence type="ECO:0000259" key="11">
    <source>
        <dbReference type="Pfam" id="PF16916"/>
    </source>
</evidence>
<accession>A0A4R4W731</accession>
<dbReference type="SUPFAM" id="SSF161111">
    <property type="entry name" value="Cation efflux protein transmembrane domain-like"/>
    <property type="match status" value="1"/>
</dbReference>
<dbReference type="InterPro" id="IPR050681">
    <property type="entry name" value="CDF/SLC30A"/>
</dbReference>
<dbReference type="PANTHER" id="PTHR11562">
    <property type="entry name" value="CATION EFFLUX PROTEIN/ ZINC TRANSPORTER"/>
    <property type="match status" value="1"/>
</dbReference>
<keyword evidence="13" id="KW-1185">Reference proteome</keyword>
<evidence type="ECO:0000256" key="9">
    <source>
        <dbReference type="SAM" id="Phobius"/>
    </source>
</evidence>
<comment type="caution">
    <text evidence="12">The sequence shown here is derived from an EMBL/GenBank/DDBJ whole genome shotgun (WGS) entry which is preliminary data.</text>
</comment>
<dbReference type="Pfam" id="PF01545">
    <property type="entry name" value="Cation_efflux"/>
    <property type="match status" value="1"/>
</dbReference>
<evidence type="ECO:0000259" key="10">
    <source>
        <dbReference type="Pfam" id="PF01545"/>
    </source>
</evidence>
<feature type="transmembrane region" description="Helical" evidence="9">
    <location>
        <begin position="205"/>
        <end position="222"/>
    </location>
</feature>
<dbReference type="Pfam" id="PF16916">
    <property type="entry name" value="ZT_dimer"/>
    <property type="match status" value="1"/>
</dbReference>
<feature type="compositionally biased region" description="Gly residues" evidence="8">
    <location>
        <begin position="8"/>
        <end position="20"/>
    </location>
</feature>
<evidence type="ECO:0000313" key="12">
    <source>
        <dbReference type="EMBL" id="TDD10915.1"/>
    </source>
</evidence>
<feature type="domain" description="Cation efflux protein cytoplasmic" evidence="11">
    <location>
        <begin position="235"/>
        <end position="307"/>
    </location>
</feature>